<keyword evidence="4" id="KW-0963">Cytoplasm</keyword>
<dbReference type="Pfam" id="PF05026">
    <property type="entry name" value="DCP2"/>
    <property type="match status" value="1"/>
</dbReference>
<keyword evidence="11" id="KW-1185">Reference proteome</keyword>
<dbReference type="PANTHER" id="PTHR23114:SF17">
    <property type="entry name" value="M7GPPPN-MRNA HYDROLASE"/>
    <property type="match status" value="1"/>
</dbReference>
<dbReference type="InterPro" id="IPR015797">
    <property type="entry name" value="NUDIX_hydrolase-like_dom_sf"/>
</dbReference>
<gene>
    <name evidence="10" type="ORF">DI09_63p60</name>
</gene>
<protein>
    <recommendedName>
        <fullName evidence="9">Nudix hydrolase domain-containing protein</fullName>
    </recommendedName>
</protein>
<dbReference type="VEuPathDB" id="MicrosporidiaDB:DI09_63p60"/>
<dbReference type="Gene3D" id="3.90.79.10">
    <property type="entry name" value="Nucleoside Triphosphate Pyrophosphohydrolase"/>
    <property type="match status" value="1"/>
</dbReference>
<dbReference type="OrthoDB" id="18996at2759"/>
<dbReference type="InterPro" id="IPR000086">
    <property type="entry name" value="NUDIX_hydrolase_dom"/>
</dbReference>
<reference evidence="10 11" key="1">
    <citation type="submission" date="2014-04" db="EMBL/GenBank/DDBJ databases">
        <title>A new species of microsporidia sheds light on the evolution of extreme parasitism.</title>
        <authorList>
            <person name="Haag K.L."/>
            <person name="James T.Y."/>
            <person name="Larsson R."/>
            <person name="Schaer T.M."/>
            <person name="Refardt D."/>
            <person name="Pombert J.-F."/>
            <person name="Ebert D."/>
        </authorList>
    </citation>
    <scope>NUCLEOTIDE SEQUENCE [LARGE SCALE GENOMIC DNA]</scope>
    <source>
        <strain evidence="10 11">UGP3</strain>
        <tissue evidence="10">Spores</tissue>
    </source>
</reference>
<dbReference type="SMART" id="SM01125">
    <property type="entry name" value="DCP2"/>
    <property type="match status" value="1"/>
</dbReference>
<evidence type="ECO:0000256" key="5">
    <source>
        <dbReference type="ARBA" id="ARBA00022723"/>
    </source>
</evidence>
<dbReference type="GeneID" id="25260534"/>
<dbReference type="RefSeq" id="XP_013237029.1">
    <property type="nucleotide sequence ID" value="XM_013381575.1"/>
</dbReference>
<evidence type="ECO:0000256" key="6">
    <source>
        <dbReference type="ARBA" id="ARBA00022801"/>
    </source>
</evidence>
<dbReference type="GO" id="GO:0016787">
    <property type="term" value="F:hydrolase activity"/>
    <property type="evidence" value="ECO:0007669"/>
    <property type="project" value="UniProtKB-KW"/>
</dbReference>
<name>A0A098VNC9_9MICR</name>
<dbReference type="InterPro" id="IPR007722">
    <property type="entry name" value="DCP2_BoxA"/>
</dbReference>
<evidence type="ECO:0000256" key="4">
    <source>
        <dbReference type="ARBA" id="ARBA00022490"/>
    </source>
</evidence>
<dbReference type="SUPFAM" id="SSF55811">
    <property type="entry name" value="Nudix"/>
    <property type="match status" value="1"/>
</dbReference>
<comment type="cofactor">
    <cofactor evidence="1">
        <name>Mn(2+)</name>
        <dbReference type="ChEBI" id="CHEBI:29035"/>
    </cofactor>
</comment>
<comment type="caution">
    <text evidence="10">The sequence shown here is derived from an EMBL/GenBank/DDBJ whole genome shotgun (WGS) entry which is preliminary data.</text>
</comment>
<feature type="domain" description="Nudix hydrolase" evidence="9">
    <location>
        <begin position="83"/>
        <end position="147"/>
    </location>
</feature>
<evidence type="ECO:0000256" key="2">
    <source>
        <dbReference type="ARBA" id="ARBA00004496"/>
    </source>
</evidence>
<dbReference type="GO" id="GO:0003723">
    <property type="term" value="F:RNA binding"/>
    <property type="evidence" value="ECO:0007669"/>
    <property type="project" value="UniProtKB-KW"/>
</dbReference>
<dbReference type="InterPro" id="IPR020084">
    <property type="entry name" value="NUDIX_hydrolase_CS"/>
</dbReference>
<evidence type="ECO:0000256" key="8">
    <source>
        <dbReference type="RuleBase" id="RU003476"/>
    </source>
</evidence>
<accession>A0A098VNC9</accession>
<dbReference type="EMBL" id="JMKJ01000572">
    <property type="protein sequence ID" value="KGG50582.1"/>
    <property type="molecule type" value="Genomic_DNA"/>
</dbReference>
<dbReference type="GO" id="GO:0000290">
    <property type="term" value="P:deadenylation-dependent decapping of nuclear-transcribed mRNA"/>
    <property type="evidence" value="ECO:0007669"/>
    <property type="project" value="TreeGrafter"/>
</dbReference>
<keyword evidence="6 8" id="KW-0378">Hydrolase</keyword>
<keyword evidence="7" id="KW-0694">RNA-binding</keyword>
<evidence type="ECO:0000256" key="3">
    <source>
        <dbReference type="ARBA" id="ARBA00005279"/>
    </source>
</evidence>
<evidence type="ECO:0000256" key="7">
    <source>
        <dbReference type="ARBA" id="ARBA00022884"/>
    </source>
</evidence>
<proteinExistence type="inferred from homology"/>
<dbReference type="Gene3D" id="1.10.10.1050">
    <property type="entry name" value="Dcp2, box A domain"/>
    <property type="match status" value="1"/>
</dbReference>
<evidence type="ECO:0000313" key="11">
    <source>
        <dbReference type="Proteomes" id="UP000029725"/>
    </source>
</evidence>
<dbReference type="InterPro" id="IPR020476">
    <property type="entry name" value="Nudix_hydrolase"/>
</dbReference>
<dbReference type="PRINTS" id="PR00502">
    <property type="entry name" value="NUDIXFAMILY"/>
</dbReference>
<dbReference type="HOGENOM" id="CLU_1768558_0_0_1"/>
<dbReference type="GO" id="GO:0030145">
    <property type="term" value="F:manganese ion binding"/>
    <property type="evidence" value="ECO:0007669"/>
    <property type="project" value="InterPro"/>
</dbReference>
<dbReference type="Proteomes" id="UP000029725">
    <property type="component" value="Unassembled WGS sequence"/>
</dbReference>
<sequence>MFSRFIVNLPEADKLAADRLLFHLEAAHWFYDDHLRTSSEKADVYPSMKFPKFCRQMLNRDPALSHLVAEIPQLIEFFSAHKRSVPVAGVILLNPSLTKCLMVRGHRSRDTWAFPKGKLSEGESMAHCATRELYEETGYNCGGASVL</sequence>
<keyword evidence="5" id="KW-0479">Metal-binding</keyword>
<dbReference type="InterPro" id="IPR036189">
    <property type="entry name" value="DCP2_BoxA_sf"/>
</dbReference>
<evidence type="ECO:0000313" key="10">
    <source>
        <dbReference type="EMBL" id="KGG50582.1"/>
    </source>
</evidence>
<comment type="similarity">
    <text evidence="3">Belongs to the Nudix hydrolase family. DCP2 subfamily.</text>
</comment>
<dbReference type="PROSITE" id="PS00893">
    <property type="entry name" value="NUDIX_BOX"/>
    <property type="match status" value="1"/>
</dbReference>
<dbReference type="AlphaFoldDB" id="A0A098VNC9"/>
<comment type="subcellular location">
    <subcellularLocation>
        <location evidence="2">Cytoplasm</location>
    </subcellularLocation>
</comment>
<evidence type="ECO:0000256" key="1">
    <source>
        <dbReference type="ARBA" id="ARBA00001936"/>
    </source>
</evidence>
<dbReference type="PANTHER" id="PTHR23114">
    <property type="entry name" value="M7GPPPN-MRNA HYDROLASE"/>
    <property type="match status" value="1"/>
</dbReference>
<organism evidence="10 11">
    <name type="scientific">Mitosporidium daphniae</name>
    <dbReference type="NCBI Taxonomy" id="1485682"/>
    <lineage>
        <taxon>Eukaryota</taxon>
        <taxon>Fungi</taxon>
        <taxon>Fungi incertae sedis</taxon>
        <taxon>Microsporidia</taxon>
        <taxon>Mitosporidium</taxon>
    </lineage>
</organism>
<evidence type="ECO:0000259" key="9">
    <source>
        <dbReference type="PROSITE" id="PS51462"/>
    </source>
</evidence>
<dbReference type="PROSITE" id="PS51462">
    <property type="entry name" value="NUDIX"/>
    <property type="match status" value="1"/>
</dbReference>
<dbReference type="GO" id="GO:0005737">
    <property type="term" value="C:cytoplasm"/>
    <property type="evidence" value="ECO:0007669"/>
    <property type="project" value="UniProtKB-SubCell"/>
</dbReference>
<dbReference type="Pfam" id="PF00293">
    <property type="entry name" value="NUDIX"/>
    <property type="match status" value="1"/>
</dbReference>